<gene>
    <name evidence="3" type="ORF">KFS80_16855</name>
</gene>
<accession>A0ABS5N066</accession>
<name>A0ABS5N066_9PSED</name>
<feature type="domain" description="Autotransporter" evidence="2">
    <location>
        <begin position="546"/>
        <end position="821"/>
    </location>
</feature>
<proteinExistence type="predicted"/>
<evidence type="ECO:0000313" key="3">
    <source>
        <dbReference type="EMBL" id="MBS4079959.1"/>
    </source>
</evidence>
<comment type="caution">
    <text evidence="3">The sequence shown here is derived from an EMBL/GenBank/DDBJ whole genome shotgun (WGS) entry which is preliminary data.</text>
</comment>
<feature type="chain" id="PRO_5045403314" evidence="1">
    <location>
        <begin position="29"/>
        <end position="821"/>
    </location>
</feature>
<dbReference type="SUPFAM" id="SSF103515">
    <property type="entry name" value="Autotransporter"/>
    <property type="match status" value="1"/>
</dbReference>
<dbReference type="RefSeq" id="WP_212545389.1">
    <property type="nucleotide sequence ID" value="NZ_JAGYHF010000008.1"/>
</dbReference>
<dbReference type="InterPro" id="IPR006315">
    <property type="entry name" value="OM_autotransptr_brl_dom"/>
</dbReference>
<dbReference type="InterPro" id="IPR036709">
    <property type="entry name" value="Autotransporte_beta_dom_sf"/>
</dbReference>
<dbReference type="Gene3D" id="2.40.128.130">
    <property type="entry name" value="Autotransporter beta-domain"/>
    <property type="match status" value="1"/>
</dbReference>
<dbReference type="InterPro" id="IPR005546">
    <property type="entry name" value="Autotransporte_beta"/>
</dbReference>
<reference evidence="3 4" key="1">
    <citation type="submission" date="2021-04" db="EMBL/GenBank/DDBJ databases">
        <title>Pseudomonas rustica sp. nov. isolated from raw milk.</title>
        <authorList>
            <person name="Fiedler G."/>
            <person name="Gieschler S."/>
            <person name="Kabisch J."/>
            <person name="Grimmler C."/>
            <person name="Brinks E."/>
            <person name="Wagner N."/>
            <person name="Hetzer B."/>
            <person name="Franz C.M.A.P."/>
            <person name="Boehnlein C."/>
        </authorList>
    </citation>
    <scope>NUCLEOTIDE SEQUENCE [LARGE SCALE GENOMIC DNA]</scope>
    <source>
        <strain evidence="3 4">MBT-4</strain>
    </source>
</reference>
<evidence type="ECO:0000259" key="2">
    <source>
        <dbReference type="PROSITE" id="PS51208"/>
    </source>
</evidence>
<dbReference type="NCBIfam" id="TIGR01414">
    <property type="entry name" value="autotrans_barl"/>
    <property type="match status" value="1"/>
</dbReference>
<dbReference type="Proteomes" id="UP000676035">
    <property type="component" value="Unassembled WGS sequence"/>
</dbReference>
<keyword evidence="1" id="KW-0732">Signal</keyword>
<dbReference type="SMART" id="SM00869">
    <property type="entry name" value="Autotransporter"/>
    <property type="match status" value="1"/>
</dbReference>
<protein>
    <submittedName>
        <fullName evidence="3">Autotransporter domain-containing protein</fullName>
    </submittedName>
</protein>
<keyword evidence="4" id="KW-1185">Reference proteome</keyword>
<dbReference type="Pfam" id="PF03797">
    <property type="entry name" value="Autotransporter"/>
    <property type="match status" value="1"/>
</dbReference>
<organism evidence="3 4">
    <name type="scientific">Pseudomonas rustica</name>
    <dbReference type="NCBI Taxonomy" id="2827099"/>
    <lineage>
        <taxon>Bacteria</taxon>
        <taxon>Pseudomonadati</taxon>
        <taxon>Pseudomonadota</taxon>
        <taxon>Gammaproteobacteria</taxon>
        <taxon>Pseudomonadales</taxon>
        <taxon>Pseudomonadaceae</taxon>
        <taxon>Pseudomonas</taxon>
    </lineage>
</organism>
<feature type="signal peptide" evidence="1">
    <location>
        <begin position="1"/>
        <end position="28"/>
    </location>
</feature>
<sequence length="821" mass="84670">MPVQHFYQPKKLALAITLAVSCAQFTQAEEVPANVPTPGALTALLDTFINDPDTLKTPIDKKGYAEPFSERDDLLIVTGKGSFAGTVDGAGGVNVLQLDAAKGSLGDTRNFHGLEVKQGVWTRVKNTPSDFTAGVVVRPEATFTNEGAIAGHAVVEGTLINKGGIEEGAFVAAGGNLNNRGIIGGAVHVYEKGQFAGEGATGTLNVHGLLKVNQALGAASVNGDLNLKPSATLAYEVKAKGVSKTIVVAGTADLGNSTLQLTTAGDYPKSSQHTILTAGKVVGEFGRIENDLAFMTPTLKYDEKQVGLTFSRNEKKVENAASSENAGEIGKQIDQMLDASTTPVAPSEVVPVVAETTGAQVETPVMETAISESSAPAIATVSEVVTEPADTAVSVVSGEAAASIGTVVSAEAVTSAVTADPVDTSPTAETPVAVAVTVPAENAASVLASASAATQAVPAAPATTAPTAPTASVVPASVPAPIAPANQALVALLGSNRNTAALALDQLAAGSNANLAKATLSAVSPVSDSMLSAMRQLDTDARSAKAGDGNGRVWVQALGNGGKIDRDADSTLKHSTQGLVAGADWRLDEQWHVGIIGGNSQTKLDARHADGDLDSWHVGAYAVRQDGPLALRLGATYASHDGSSKRRVAFNGFSDRLIGSYDASTQQAFAELGYDFGQGDFTLEPFANLGYQRYQRDSYSEKGGDAALKVHGQSQKNLSSTFGLRVAKTNNLDNGMQLTPRLSAGWKHTYGELDMHTRQELLNGGIGFEIAGAQLDRNSLSLDAGLDLALSASHTLGMGITGDIASDSRNTGVMGQWRMAF</sequence>
<evidence type="ECO:0000313" key="4">
    <source>
        <dbReference type="Proteomes" id="UP000676035"/>
    </source>
</evidence>
<dbReference type="PROSITE" id="PS51208">
    <property type="entry name" value="AUTOTRANSPORTER"/>
    <property type="match status" value="1"/>
</dbReference>
<dbReference type="EMBL" id="JAGYHF010000008">
    <property type="protein sequence ID" value="MBS4079959.1"/>
    <property type="molecule type" value="Genomic_DNA"/>
</dbReference>
<evidence type="ECO:0000256" key="1">
    <source>
        <dbReference type="SAM" id="SignalP"/>
    </source>
</evidence>